<organism evidence="10 11">
    <name type="scientific">Scylla paramamosain</name>
    <name type="common">Mud crab</name>
    <dbReference type="NCBI Taxonomy" id="85552"/>
    <lineage>
        <taxon>Eukaryota</taxon>
        <taxon>Metazoa</taxon>
        <taxon>Ecdysozoa</taxon>
        <taxon>Arthropoda</taxon>
        <taxon>Crustacea</taxon>
        <taxon>Multicrustacea</taxon>
        <taxon>Malacostraca</taxon>
        <taxon>Eumalacostraca</taxon>
        <taxon>Eucarida</taxon>
        <taxon>Decapoda</taxon>
        <taxon>Pleocyemata</taxon>
        <taxon>Brachyura</taxon>
        <taxon>Eubrachyura</taxon>
        <taxon>Portunoidea</taxon>
        <taxon>Portunidae</taxon>
        <taxon>Portuninae</taxon>
        <taxon>Scylla</taxon>
    </lineage>
</organism>
<evidence type="ECO:0000313" key="10">
    <source>
        <dbReference type="EMBL" id="KAK8383424.1"/>
    </source>
</evidence>
<dbReference type="GO" id="GO:0016773">
    <property type="term" value="F:phosphotransferase activity, alcohol group as acceptor"/>
    <property type="evidence" value="ECO:0007669"/>
    <property type="project" value="TreeGrafter"/>
</dbReference>
<protein>
    <recommendedName>
        <fullName evidence="9">FAM20 C-terminal domain-containing protein</fullName>
    </recommendedName>
</protein>
<dbReference type="GO" id="GO:0005524">
    <property type="term" value="F:ATP binding"/>
    <property type="evidence" value="ECO:0007669"/>
    <property type="project" value="UniProtKB-KW"/>
</dbReference>
<comment type="similarity">
    <text evidence="2">Belongs to the FAM20 family.</text>
</comment>
<comment type="cofactor">
    <cofactor evidence="8">
        <name>Mn(2+)</name>
        <dbReference type="ChEBI" id="CHEBI:29035"/>
    </cofactor>
</comment>
<keyword evidence="7" id="KW-0067">ATP-binding</keyword>
<evidence type="ECO:0000259" key="9">
    <source>
        <dbReference type="Pfam" id="PF06702"/>
    </source>
</evidence>
<comment type="caution">
    <text evidence="10">The sequence shown here is derived from an EMBL/GenBank/DDBJ whole genome shotgun (WGS) entry which is preliminary data.</text>
</comment>
<feature type="active site" evidence="6">
    <location>
        <position position="356"/>
    </location>
</feature>
<dbReference type="EMBL" id="JARAKH010000037">
    <property type="protein sequence ID" value="KAK8383424.1"/>
    <property type="molecule type" value="Genomic_DNA"/>
</dbReference>
<feature type="binding site" evidence="8">
    <location>
        <position position="206"/>
    </location>
    <ligand>
        <name>Mn(2+)</name>
        <dbReference type="ChEBI" id="CHEBI:29035"/>
    </ligand>
</feature>
<comment type="subcellular location">
    <subcellularLocation>
        <location evidence="1">Golgi apparatus</location>
    </subcellularLocation>
</comment>
<dbReference type="InterPro" id="IPR024869">
    <property type="entry name" value="FAM20"/>
</dbReference>
<dbReference type="Proteomes" id="UP001487740">
    <property type="component" value="Unassembled WGS sequence"/>
</dbReference>
<dbReference type="AlphaFoldDB" id="A0AAW0T828"/>
<keyword evidence="3" id="KW-0333">Golgi apparatus</keyword>
<dbReference type="InterPro" id="IPR009581">
    <property type="entry name" value="FAM20_C"/>
</dbReference>
<keyword evidence="7" id="KW-0547">Nucleotide-binding</keyword>
<feature type="binding site" evidence="8">
    <location>
        <position position="375"/>
    </location>
    <ligand>
        <name>Mn(2+)</name>
        <dbReference type="ChEBI" id="CHEBI:29035"/>
    </ligand>
</feature>
<evidence type="ECO:0000256" key="5">
    <source>
        <dbReference type="ARBA" id="ARBA00023180"/>
    </source>
</evidence>
<sequence length="467" mass="52264">MWWVQQALVWLVLGAAFTAALNFFLMSRGPPLATILSHLQSPPSSSSLEHHSLHQQVYLRGEVYALRNSEYLNWNQKNRTGITNAIHALYDHLPGVKVRHRTPSPHLHSLIHTLRQDITTRGVSSDPWDLAKKWANPRSLVPGSAHGLGDVLGALATAPIISSDVGHGGTQLKIFLLLKGGQRAVFKPIRYLREEIIEGEIYDGADRHNGEVAAFHLSRLLALPTVPLAVGRWVSLRKHILPVASKELATTFFKMEGGEVCFYGVCYYCNKNESVCDNGATLEGVVTMWLPPHLPLTQLHHPWARTYIRTKLAPWEEQPGYCEEVRQHVPYSWDKSPRLLDLMDAAVFDYLIQNGDRHHYSVIAGKLESAVILLDNGKSFGDAEVDHLDILAPILQCCRLRQTTYERLLLLTGGGLSLAMQELLNLDPLAPVLTRAHLLALDRRLSHILAALSSCRERLGGWHQVLF</sequence>
<keyword evidence="4" id="KW-1015">Disulfide bond</keyword>
<keyword evidence="8" id="KW-0479">Metal-binding</keyword>
<keyword evidence="11" id="KW-1185">Reference proteome</keyword>
<evidence type="ECO:0000256" key="2">
    <source>
        <dbReference type="ARBA" id="ARBA00006557"/>
    </source>
</evidence>
<dbReference type="PANTHER" id="PTHR12450:SF14">
    <property type="entry name" value="GLYCOSAMINOGLYCAN XYLOSYLKINASE"/>
    <property type="match status" value="1"/>
</dbReference>
<evidence type="ECO:0000256" key="7">
    <source>
        <dbReference type="PIRSR" id="PIRSR624869-2"/>
    </source>
</evidence>
<dbReference type="GO" id="GO:0005794">
    <property type="term" value="C:Golgi apparatus"/>
    <property type="evidence" value="ECO:0007669"/>
    <property type="project" value="UniProtKB-SubCell"/>
</dbReference>
<evidence type="ECO:0000256" key="4">
    <source>
        <dbReference type="ARBA" id="ARBA00023157"/>
    </source>
</evidence>
<evidence type="ECO:0000256" key="6">
    <source>
        <dbReference type="PIRSR" id="PIRSR624869-1"/>
    </source>
</evidence>
<feature type="binding site" evidence="7">
    <location>
        <position position="187"/>
    </location>
    <ligand>
        <name>ATP</name>
        <dbReference type="ChEBI" id="CHEBI:30616"/>
    </ligand>
</feature>
<reference evidence="10 11" key="1">
    <citation type="submission" date="2023-03" db="EMBL/GenBank/DDBJ databases">
        <title>High-quality genome of Scylla paramamosain provides insights in environmental adaptation.</title>
        <authorList>
            <person name="Zhang L."/>
        </authorList>
    </citation>
    <scope>NUCLEOTIDE SEQUENCE [LARGE SCALE GENOMIC DNA]</scope>
    <source>
        <strain evidence="10">LZ_2023a</strain>
        <tissue evidence="10">Muscle</tissue>
    </source>
</reference>
<accession>A0AAW0T828</accession>
<name>A0AAW0T828_SCYPA</name>
<proteinExistence type="inferred from homology"/>
<dbReference type="PANTHER" id="PTHR12450">
    <property type="entry name" value="DENTIN MATRIX PROTEIN 4 PROTEIN FAM20"/>
    <property type="match status" value="1"/>
</dbReference>
<keyword evidence="8" id="KW-0464">Manganese</keyword>
<evidence type="ECO:0000313" key="11">
    <source>
        <dbReference type="Proteomes" id="UP001487740"/>
    </source>
</evidence>
<gene>
    <name evidence="10" type="ORF">O3P69_019070</name>
</gene>
<evidence type="ECO:0000256" key="3">
    <source>
        <dbReference type="ARBA" id="ARBA00023034"/>
    </source>
</evidence>
<dbReference type="GO" id="GO:0046872">
    <property type="term" value="F:metal ion binding"/>
    <property type="evidence" value="ECO:0007669"/>
    <property type="project" value="UniProtKB-KW"/>
</dbReference>
<feature type="binding site" evidence="7">
    <location>
        <position position="171"/>
    </location>
    <ligand>
        <name>ATP</name>
        <dbReference type="ChEBI" id="CHEBI:30616"/>
    </ligand>
</feature>
<evidence type="ECO:0000256" key="8">
    <source>
        <dbReference type="PIRSR" id="PIRSR624869-3"/>
    </source>
</evidence>
<keyword evidence="5" id="KW-0325">Glycoprotein</keyword>
<feature type="binding site" evidence="7">
    <location>
        <position position="375"/>
    </location>
    <ligand>
        <name>ATP</name>
        <dbReference type="ChEBI" id="CHEBI:30616"/>
    </ligand>
</feature>
<feature type="binding site" evidence="7">
    <location>
        <begin position="287"/>
        <end position="290"/>
    </location>
    <ligand>
        <name>ATP</name>
        <dbReference type="ChEBI" id="CHEBI:30616"/>
    </ligand>
</feature>
<feature type="domain" description="FAM20 C-terminal" evidence="9">
    <location>
        <begin position="252"/>
        <end position="458"/>
    </location>
</feature>
<evidence type="ECO:0000256" key="1">
    <source>
        <dbReference type="ARBA" id="ARBA00004555"/>
    </source>
</evidence>
<dbReference type="Pfam" id="PF06702">
    <property type="entry name" value="Fam20C"/>
    <property type="match status" value="1"/>
</dbReference>